<keyword evidence="5" id="KW-1185">Reference proteome</keyword>
<dbReference type="Pfam" id="PF20182">
    <property type="entry name" value="DUF6545"/>
    <property type="match status" value="1"/>
</dbReference>
<name>A0A927IDU8_9ACTN</name>
<dbReference type="AlphaFoldDB" id="A0A927IDU8"/>
<keyword evidence="2" id="KW-0472">Membrane</keyword>
<feature type="transmembrane region" description="Helical" evidence="2">
    <location>
        <begin position="137"/>
        <end position="158"/>
    </location>
</feature>
<sequence>MELAVLILLWATVLWRAPAAFRSPIQRSLWVTFATLTVAMTLRLPDVMLAIDEGTGVNNLATLLKHILGIISAAALLEFVFGITGGSTARGRRLRQALAAMTLFALGVLFFLTPRTAEAPDYFESKAGEGGAATAYLLVWYAYLGGALLLATLLFLGARRHAAAGWLRAGLCLLGAGTAASVAYALVRALYLVLALCGQTDDGMNAAFTHWTDVAKHIAIVLILVGSLLPAVGVTSRAARHWRRLRELGPLWKDLTDAVPEVVLHEELGRGELRIRLHRTVVEIRDAMLALEPYSSAEDRRRAEAVASDSGLAGAERQALAAACRIEAARRAKLSGVPPLDPALRADPADRTGAAPRPDEPGELGDLDAEAALLWRLELARRHPAVQEHTARHPAGSTRKAAQP</sequence>
<dbReference type="InterPro" id="IPR050039">
    <property type="entry name" value="MAB_1171c-like"/>
</dbReference>
<dbReference type="RefSeq" id="WP_191210583.1">
    <property type="nucleotide sequence ID" value="NZ_BAABKL010000050.1"/>
</dbReference>
<keyword evidence="2" id="KW-0812">Transmembrane</keyword>
<comment type="caution">
    <text evidence="4">The sequence shown here is derived from an EMBL/GenBank/DDBJ whole genome shotgun (WGS) entry which is preliminary data.</text>
</comment>
<feature type="transmembrane region" description="Helical" evidence="2">
    <location>
        <begin position="97"/>
        <end position="117"/>
    </location>
</feature>
<gene>
    <name evidence="4" type="ORF">IF129_17220</name>
</gene>
<accession>A0A927IDU8</accession>
<evidence type="ECO:0000313" key="4">
    <source>
        <dbReference type="EMBL" id="MBD3933285.1"/>
    </source>
</evidence>
<evidence type="ECO:0000259" key="3">
    <source>
        <dbReference type="Pfam" id="PF20182"/>
    </source>
</evidence>
<protein>
    <recommendedName>
        <fullName evidence="3">DUF6545 domain-containing protein</fullName>
    </recommendedName>
</protein>
<evidence type="ECO:0000256" key="1">
    <source>
        <dbReference type="SAM" id="MobiDB-lite"/>
    </source>
</evidence>
<reference evidence="4" key="1">
    <citation type="submission" date="2020-09" db="EMBL/GenBank/DDBJ databases">
        <title>Secondary metabolite and genome analysis of marine Streptomyces chumphonensis KK1-2T.</title>
        <authorList>
            <person name="Phongsopitanun W."/>
            <person name="Kanchanasin P."/>
            <person name="Pittayakhajonwut P."/>
            <person name="Suwanborirux K."/>
            <person name="Tanasupawat S."/>
        </authorList>
    </citation>
    <scope>NUCLEOTIDE SEQUENCE</scope>
    <source>
        <strain evidence="4">KK1-2</strain>
    </source>
</reference>
<dbReference type="NCBIfam" id="NF042915">
    <property type="entry name" value="MAB_1171c_fam"/>
    <property type="match status" value="1"/>
</dbReference>
<dbReference type="EMBL" id="JACXYU010000009">
    <property type="protein sequence ID" value="MBD3933285.1"/>
    <property type="molecule type" value="Genomic_DNA"/>
</dbReference>
<feature type="domain" description="DUF6545" evidence="3">
    <location>
        <begin position="238"/>
        <end position="380"/>
    </location>
</feature>
<evidence type="ECO:0000256" key="2">
    <source>
        <dbReference type="SAM" id="Phobius"/>
    </source>
</evidence>
<feature type="transmembrane region" description="Helical" evidence="2">
    <location>
        <begin position="67"/>
        <end position="85"/>
    </location>
</feature>
<feature type="region of interest" description="Disordered" evidence="1">
    <location>
        <begin position="385"/>
        <end position="404"/>
    </location>
</feature>
<evidence type="ECO:0000313" key="5">
    <source>
        <dbReference type="Proteomes" id="UP000632289"/>
    </source>
</evidence>
<dbReference type="Proteomes" id="UP000632289">
    <property type="component" value="Unassembled WGS sequence"/>
</dbReference>
<organism evidence="4 5">
    <name type="scientific">Streptomyces chumphonensis</name>
    <dbReference type="NCBI Taxonomy" id="1214925"/>
    <lineage>
        <taxon>Bacteria</taxon>
        <taxon>Bacillati</taxon>
        <taxon>Actinomycetota</taxon>
        <taxon>Actinomycetes</taxon>
        <taxon>Kitasatosporales</taxon>
        <taxon>Streptomycetaceae</taxon>
        <taxon>Streptomyces</taxon>
    </lineage>
</organism>
<proteinExistence type="predicted"/>
<feature type="transmembrane region" description="Helical" evidence="2">
    <location>
        <begin position="214"/>
        <end position="236"/>
    </location>
</feature>
<feature type="region of interest" description="Disordered" evidence="1">
    <location>
        <begin position="337"/>
        <end position="367"/>
    </location>
</feature>
<dbReference type="InterPro" id="IPR046675">
    <property type="entry name" value="DUF6545"/>
</dbReference>
<feature type="transmembrane region" description="Helical" evidence="2">
    <location>
        <begin position="170"/>
        <end position="194"/>
    </location>
</feature>
<keyword evidence="2" id="KW-1133">Transmembrane helix</keyword>